<protein>
    <submittedName>
        <fullName evidence="2">Uncharacterized protein</fullName>
    </submittedName>
</protein>
<dbReference type="WBParaSite" id="ES5_v2.g7731.t1">
    <property type="protein sequence ID" value="ES5_v2.g7731.t1"/>
    <property type="gene ID" value="ES5_v2.g7731"/>
</dbReference>
<evidence type="ECO:0000313" key="1">
    <source>
        <dbReference type="Proteomes" id="UP000887579"/>
    </source>
</evidence>
<organism evidence="1 2">
    <name type="scientific">Panagrolaimus sp. ES5</name>
    <dbReference type="NCBI Taxonomy" id="591445"/>
    <lineage>
        <taxon>Eukaryota</taxon>
        <taxon>Metazoa</taxon>
        <taxon>Ecdysozoa</taxon>
        <taxon>Nematoda</taxon>
        <taxon>Chromadorea</taxon>
        <taxon>Rhabditida</taxon>
        <taxon>Tylenchina</taxon>
        <taxon>Panagrolaimomorpha</taxon>
        <taxon>Panagrolaimoidea</taxon>
        <taxon>Panagrolaimidae</taxon>
        <taxon>Panagrolaimus</taxon>
    </lineage>
</organism>
<accession>A0AC34GSJ4</accession>
<dbReference type="Proteomes" id="UP000887579">
    <property type="component" value="Unplaced"/>
</dbReference>
<proteinExistence type="predicted"/>
<reference evidence="2" key="1">
    <citation type="submission" date="2022-11" db="UniProtKB">
        <authorList>
            <consortium name="WormBaseParasite"/>
        </authorList>
    </citation>
    <scope>IDENTIFICATION</scope>
</reference>
<name>A0AC34GSJ4_9BILA</name>
<sequence length="179" mass="20354">MIYGMEGQSPAFQSFIVSRYHRIDKIDANKWNIIYHDFIGTRIAVIGVTSITCVGIGIAFCCADFYVNGKLTTERGIQVQRDFEELGAFAYTPFTRSQVKVLPMLYNREAYYYQIFAFGNIKINNKSAIINTESFEQPTIKSYMFGERNTMPEKLLSSNTSLHKAGTSKSKQLPPPPMF</sequence>
<evidence type="ECO:0000313" key="2">
    <source>
        <dbReference type="WBParaSite" id="ES5_v2.g7731.t1"/>
    </source>
</evidence>